<dbReference type="EMBL" id="CP021965">
    <property type="protein sequence ID" value="AWV34926.1"/>
    <property type="molecule type" value="Genomic_DNA"/>
</dbReference>
<name>A0AAD0KLZ6_9BACL</name>
<evidence type="ECO:0000313" key="2">
    <source>
        <dbReference type="Proteomes" id="UP000249163"/>
    </source>
</evidence>
<gene>
    <name evidence="1" type="ORF">CD191_21105</name>
</gene>
<protein>
    <recommendedName>
        <fullName evidence="3">Lipoprotein</fullName>
    </recommendedName>
</protein>
<dbReference type="AlphaFoldDB" id="A0AAD0KLZ6"/>
<sequence>MKFHLRYVILSFCVFFFLSGCSWNAITEKELDQFIENENLDYVSIQKLNDEEYYIFSLPYIYIYRSASDYTKSTGMIRDEIVIGGLEKGSIGLVINNTQVLKDAKTFSVVIDSKTREYEYTGEKYLIIKDSRIWNPTAQLKIIFSNDKNETIFESDY</sequence>
<dbReference type="Proteomes" id="UP000249163">
    <property type="component" value="Chromosome"/>
</dbReference>
<accession>A0AAD0KLZ6</accession>
<dbReference type="PROSITE" id="PS51257">
    <property type="entry name" value="PROKAR_LIPOPROTEIN"/>
    <property type="match status" value="1"/>
</dbReference>
<proteinExistence type="predicted"/>
<evidence type="ECO:0008006" key="3">
    <source>
        <dbReference type="Google" id="ProtNLM"/>
    </source>
</evidence>
<organism evidence="1 2">
    <name type="scientific">Paenibacillus odorifer</name>
    <dbReference type="NCBI Taxonomy" id="189426"/>
    <lineage>
        <taxon>Bacteria</taxon>
        <taxon>Bacillati</taxon>
        <taxon>Bacillota</taxon>
        <taxon>Bacilli</taxon>
        <taxon>Bacillales</taxon>
        <taxon>Paenibacillaceae</taxon>
        <taxon>Paenibacillus</taxon>
    </lineage>
</organism>
<dbReference type="RefSeq" id="WP_111504951.1">
    <property type="nucleotide sequence ID" value="NZ_CP021965.1"/>
</dbReference>
<evidence type="ECO:0000313" key="1">
    <source>
        <dbReference type="EMBL" id="AWV34926.1"/>
    </source>
</evidence>
<reference evidence="1 2" key="1">
    <citation type="submission" date="2017-06" db="EMBL/GenBank/DDBJ databases">
        <title>Complete genome sequence of Paenibacillus odorifer CBA7130.</title>
        <authorList>
            <person name="Nam Y.-D."/>
            <person name="Kang J."/>
            <person name="Chung W.-H."/>
        </authorList>
    </citation>
    <scope>NUCLEOTIDE SEQUENCE [LARGE SCALE GENOMIC DNA]</scope>
    <source>
        <strain evidence="1 2">CBA7130</strain>
    </source>
</reference>